<gene>
    <name evidence="2" type="ORF">P154DRAFT_573278</name>
</gene>
<proteinExistence type="predicted"/>
<reference evidence="2" key="1">
    <citation type="journal article" date="2020" name="Stud. Mycol.">
        <title>101 Dothideomycetes genomes: a test case for predicting lifestyles and emergence of pathogens.</title>
        <authorList>
            <person name="Haridas S."/>
            <person name="Albert R."/>
            <person name="Binder M."/>
            <person name="Bloem J."/>
            <person name="Labutti K."/>
            <person name="Salamov A."/>
            <person name="Andreopoulos B."/>
            <person name="Baker S."/>
            <person name="Barry K."/>
            <person name="Bills G."/>
            <person name="Bluhm B."/>
            <person name="Cannon C."/>
            <person name="Castanera R."/>
            <person name="Culley D."/>
            <person name="Daum C."/>
            <person name="Ezra D."/>
            <person name="Gonzalez J."/>
            <person name="Henrissat B."/>
            <person name="Kuo A."/>
            <person name="Liang C."/>
            <person name="Lipzen A."/>
            <person name="Lutzoni F."/>
            <person name="Magnuson J."/>
            <person name="Mondo S."/>
            <person name="Nolan M."/>
            <person name="Ohm R."/>
            <person name="Pangilinan J."/>
            <person name="Park H.-J."/>
            <person name="Ramirez L."/>
            <person name="Alfaro M."/>
            <person name="Sun H."/>
            <person name="Tritt A."/>
            <person name="Yoshinaga Y."/>
            <person name="Zwiers L.-H."/>
            <person name="Turgeon B."/>
            <person name="Goodwin S."/>
            <person name="Spatafora J."/>
            <person name="Crous P."/>
            <person name="Grigoriev I."/>
        </authorList>
    </citation>
    <scope>NUCLEOTIDE SEQUENCE</scope>
    <source>
        <strain evidence="2">CBS 123094</strain>
    </source>
</reference>
<evidence type="ECO:0000313" key="3">
    <source>
        <dbReference type="Proteomes" id="UP000799779"/>
    </source>
</evidence>
<protein>
    <submittedName>
        <fullName evidence="2">Uncharacterized protein</fullName>
    </submittedName>
</protein>
<name>A0A6A5WN40_9PLEO</name>
<dbReference type="EMBL" id="ML977573">
    <property type="protein sequence ID" value="KAF2003283.1"/>
    <property type="molecule type" value="Genomic_DNA"/>
</dbReference>
<keyword evidence="3" id="KW-1185">Reference proteome</keyword>
<accession>A0A6A5WN40</accession>
<dbReference type="Proteomes" id="UP000799779">
    <property type="component" value="Unassembled WGS sequence"/>
</dbReference>
<sequence>MGEGAGAGEGECAGVCVGVGREGAVGEDSSGEPLDSKIEFDHWPARRQPLPGTASTSPPAHPCSLWLSESHPRSLSEACTRLHDGKMEDPERAPWEPVCPNAPVLQRSSAADGLHVGAAAQQSCNTPNGTFCFCGRSLLVRSVVRASQSQLAHGAPAVASMSAREIARTMCVRPRRRRQNNFCAVSPISRTS</sequence>
<evidence type="ECO:0000313" key="2">
    <source>
        <dbReference type="EMBL" id="KAF2003283.1"/>
    </source>
</evidence>
<evidence type="ECO:0000256" key="1">
    <source>
        <dbReference type="SAM" id="MobiDB-lite"/>
    </source>
</evidence>
<organism evidence="2 3">
    <name type="scientific">Amniculicola lignicola CBS 123094</name>
    <dbReference type="NCBI Taxonomy" id="1392246"/>
    <lineage>
        <taxon>Eukaryota</taxon>
        <taxon>Fungi</taxon>
        <taxon>Dikarya</taxon>
        <taxon>Ascomycota</taxon>
        <taxon>Pezizomycotina</taxon>
        <taxon>Dothideomycetes</taxon>
        <taxon>Pleosporomycetidae</taxon>
        <taxon>Pleosporales</taxon>
        <taxon>Amniculicolaceae</taxon>
        <taxon>Amniculicola</taxon>
    </lineage>
</organism>
<feature type="region of interest" description="Disordered" evidence="1">
    <location>
        <begin position="45"/>
        <end position="65"/>
    </location>
</feature>
<dbReference type="AlphaFoldDB" id="A0A6A5WN40"/>